<gene>
    <name evidence="14" type="ORF">CTAYLR_003052</name>
</gene>
<evidence type="ECO:0000259" key="13">
    <source>
        <dbReference type="PROSITE" id="PS50879"/>
    </source>
</evidence>
<evidence type="ECO:0000256" key="1">
    <source>
        <dbReference type="ARBA" id="ARBA00000077"/>
    </source>
</evidence>
<dbReference type="InterPro" id="IPR002156">
    <property type="entry name" value="RNaseH_domain"/>
</dbReference>
<keyword evidence="9" id="KW-0255">Endonuclease</keyword>
<comment type="function">
    <text evidence="3">Endonuclease that specifically degrades the RNA of RNA-DNA hybrids.</text>
</comment>
<comment type="cofactor">
    <cofactor evidence="2">
        <name>Mg(2+)</name>
        <dbReference type="ChEBI" id="CHEBI:18420"/>
    </cofactor>
</comment>
<feature type="region of interest" description="Disordered" evidence="12">
    <location>
        <begin position="227"/>
        <end position="260"/>
    </location>
</feature>
<comment type="similarity">
    <text evidence="4">Belongs to the RNase H family.</text>
</comment>
<evidence type="ECO:0000256" key="10">
    <source>
        <dbReference type="ARBA" id="ARBA00022801"/>
    </source>
</evidence>
<dbReference type="GO" id="GO:0003676">
    <property type="term" value="F:nucleic acid binding"/>
    <property type="evidence" value="ECO:0007669"/>
    <property type="project" value="InterPro"/>
</dbReference>
<evidence type="ECO:0000256" key="11">
    <source>
        <dbReference type="ARBA" id="ARBA00022842"/>
    </source>
</evidence>
<dbReference type="GO" id="GO:0046872">
    <property type="term" value="F:metal ion binding"/>
    <property type="evidence" value="ECO:0007669"/>
    <property type="project" value="UniProtKB-KW"/>
</dbReference>
<dbReference type="PANTHER" id="PTHR10642:SF26">
    <property type="entry name" value="RIBONUCLEASE H1"/>
    <property type="match status" value="1"/>
</dbReference>
<dbReference type="InterPro" id="IPR050092">
    <property type="entry name" value="RNase_H"/>
</dbReference>
<dbReference type="GO" id="GO:0043137">
    <property type="term" value="P:DNA replication, removal of RNA primer"/>
    <property type="evidence" value="ECO:0007669"/>
    <property type="project" value="TreeGrafter"/>
</dbReference>
<evidence type="ECO:0000313" key="14">
    <source>
        <dbReference type="EMBL" id="KAJ8598626.1"/>
    </source>
</evidence>
<dbReference type="EC" id="3.1.26.4" evidence="5"/>
<protein>
    <recommendedName>
        <fullName evidence="6">Ribonuclease H</fullName>
        <ecNumber evidence="5">3.1.26.4</ecNumber>
    </recommendedName>
</protein>
<dbReference type="Gene3D" id="3.30.420.10">
    <property type="entry name" value="Ribonuclease H-like superfamily/Ribonuclease H"/>
    <property type="match status" value="1"/>
</dbReference>
<evidence type="ECO:0000256" key="7">
    <source>
        <dbReference type="ARBA" id="ARBA00022722"/>
    </source>
</evidence>
<comment type="caution">
    <text evidence="14">The sequence shown here is derived from an EMBL/GenBank/DDBJ whole genome shotgun (WGS) entry which is preliminary data.</text>
</comment>
<dbReference type="GO" id="GO:0004523">
    <property type="term" value="F:RNA-DNA hybrid ribonuclease activity"/>
    <property type="evidence" value="ECO:0007669"/>
    <property type="project" value="UniProtKB-EC"/>
</dbReference>
<evidence type="ECO:0000256" key="8">
    <source>
        <dbReference type="ARBA" id="ARBA00022723"/>
    </source>
</evidence>
<dbReference type="PANTHER" id="PTHR10642">
    <property type="entry name" value="RIBONUCLEASE H1"/>
    <property type="match status" value="1"/>
</dbReference>
<keyword evidence="11" id="KW-0460">Magnesium</keyword>
<dbReference type="SUPFAM" id="SSF53098">
    <property type="entry name" value="Ribonuclease H-like"/>
    <property type="match status" value="1"/>
</dbReference>
<dbReference type="InterPro" id="IPR011320">
    <property type="entry name" value="RNase_H1_N"/>
</dbReference>
<keyword evidence="8" id="KW-0479">Metal-binding</keyword>
<keyword evidence="10" id="KW-0378">Hydrolase</keyword>
<dbReference type="Pfam" id="PF00075">
    <property type="entry name" value="RNase_H"/>
    <property type="match status" value="1"/>
</dbReference>
<organism evidence="14 15">
    <name type="scientific">Chrysophaeum taylorii</name>
    <dbReference type="NCBI Taxonomy" id="2483200"/>
    <lineage>
        <taxon>Eukaryota</taxon>
        <taxon>Sar</taxon>
        <taxon>Stramenopiles</taxon>
        <taxon>Ochrophyta</taxon>
        <taxon>Pelagophyceae</taxon>
        <taxon>Pelagomonadales</taxon>
        <taxon>Pelagomonadaceae</taxon>
        <taxon>Chrysophaeum</taxon>
    </lineage>
</organism>
<dbReference type="Proteomes" id="UP001230188">
    <property type="component" value="Unassembled WGS sequence"/>
</dbReference>
<accession>A0AAD7U5H0</accession>
<evidence type="ECO:0000313" key="15">
    <source>
        <dbReference type="Proteomes" id="UP001230188"/>
    </source>
</evidence>
<dbReference type="SUPFAM" id="SSF55658">
    <property type="entry name" value="L9 N-domain-like"/>
    <property type="match status" value="1"/>
</dbReference>
<dbReference type="AlphaFoldDB" id="A0AAD7U5H0"/>
<dbReference type="EMBL" id="JAQMWT010000667">
    <property type="protein sequence ID" value="KAJ8598626.1"/>
    <property type="molecule type" value="Genomic_DNA"/>
</dbReference>
<evidence type="ECO:0000256" key="6">
    <source>
        <dbReference type="ARBA" id="ARBA00017721"/>
    </source>
</evidence>
<name>A0AAD7U5H0_9STRA</name>
<dbReference type="PROSITE" id="PS50879">
    <property type="entry name" value="RNASE_H_1"/>
    <property type="match status" value="1"/>
</dbReference>
<dbReference type="InterPro" id="IPR037056">
    <property type="entry name" value="RNase_H1_N_sf"/>
</dbReference>
<dbReference type="InterPro" id="IPR012337">
    <property type="entry name" value="RNaseH-like_sf"/>
</dbReference>
<dbReference type="InterPro" id="IPR009027">
    <property type="entry name" value="Ribosomal_bL9/RNase_H1_N"/>
</dbReference>
<evidence type="ECO:0000256" key="9">
    <source>
        <dbReference type="ARBA" id="ARBA00022759"/>
    </source>
</evidence>
<comment type="catalytic activity">
    <reaction evidence="1">
        <text>Endonucleolytic cleavage to 5'-phosphomonoester.</text>
        <dbReference type="EC" id="3.1.26.4"/>
    </reaction>
</comment>
<dbReference type="Gene3D" id="3.40.970.10">
    <property type="entry name" value="Ribonuclease H1, N-terminal domain"/>
    <property type="match status" value="1"/>
</dbReference>
<evidence type="ECO:0000256" key="2">
    <source>
        <dbReference type="ARBA" id="ARBA00001946"/>
    </source>
</evidence>
<sequence>MGKKFYAVFRGRRTGVFESWAEVDRLVSGFTGARFKGFQTLSDAEHFAATGQSKETATRGAPPKAKRAAQSLFEGYEIFTDGGCIGNRNVKDNPTQPAGWGVVVTRGEETVDELFGPVELDPRSEYFLGAEVRSNNTGELSGIAEALLWLGCTPDDVPARLNYDSEYAAKITQRIFKAKKNVALAERCQSLLDTARARRTIVFRHVKGHAGIAGNERADALVQLGSQGRRSGRRASDFFATKTAPPTKRHRTTPPVIDLT</sequence>
<evidence type="ECO:0000256" key="3">
    <source>
        <dbReference type="ARBA" id="ARBA00004065"/>
    </source>
</evidence>
<dbReference type="InterPro" id="IPR036397">
    <property type="entry name" value="RNaseH_sf"/>
</dbReference>
<evidence type="ECO:0000256" key="4">
    <source>
        <dbReference type="ARBA" id="ARBA00005300"/>
    </source>
</evidence>
<evidence type="ECO:0000256" key="12">
    <source>
        <dbReference type="SAM" id="MobiDB-lite"/>
    </source>
</evidence>
<proteinExistence type="inferred from homology"/>
<keyword evidence="15" id="KW-1185">Reference proteome</keyword>
<evidence type="ECO:0000256" key="5">
    <source>
        <dbReference type="ARBA" id="ARBA00012180"/>
    </source>
</evidence>
<reference evidence="14" key="1">
    <citation type="submission" date="2023-01" db="EMBL/GenBank/DDBJ databases">
        <title>Metagenome sequencing of chrysophaentin producing Chrysophaeum taylorii.</title>
        <authorList>
            <person name="Davison J."/>
            <person name="Bewley C."/>
        </authorList>
    </citation>
    <scope>NUCLEOTIDE SEQUENCE</scope>
    <source>
        <strain evidence="14">NIES-1699</strain>
    </source>
</reference>
<feature type="domain" description="RNase H type-1" evidence="13">
    <location>
        <begin position="72"/>
        <end position="227"/>
    </location>
</feature>
<dbReference type="Pfam" id="PF01693">
    <property type="entry name" value="Cauli_VI"/>
    <property type="match status" value="1"/>
</dbReference>
<keyword evidence="7" id="KW-0540">Nuclease</keyword>
<dbReference type="FunFam" id="3.40.970.10:FF:000002">
    <property type="entry name" value="Ribonuclease H"/>
    <property type="match status" value="1"/>
</dbReference>